<dbReference type="EMBL" id="JANBTW010000005">
    <property type="protein sequence ID" value="KAJ2680358.1"/>
    <property type="molecule type" value="Genomic_DNA"/>
</dbReference>
<evidence type="ECO:0000256" key="9">
    <source>
        <dbReference type="ARBA" id="ARBA00022824"/>
    </source>
</evidence>
<feature type="transmembrane region" description="Helical" evidence="14">
    <location>
        <begin position="683"/>
        <end position="701"/>
    </location>
</feature>
<protein>
    <recommendedName>
        <fullName evidence="4 14">Dolichyl-phosphate-mannose--protein mannosyltransferase</fullName>
        <ecNumber evidence="4 14">2.4.1.109</ecNumber>
    </recommendedName>
</protein>
<feature type="transmembrane region" description="Helical" evidence="14">
    <location>
        <begin position="660"/>
        <end position="677"/>
    </location>
</feature>
<accession>A0A9W8GE74</accession>
<evidence type="ECO:0000256" key="13">
    <source>
        <dbReference type="ARBA" id="ARBA00045102"/>
    </source>
</evidence>
<dbReference type="InterPro" id="IPR032421">
    <property type="entry name" value="PMT_4TMC"/>
</dbReference>
<comment type="catalytic activity">
    <reaction evidence="12 14">
        <text>a di-trans,poly-cis-dolichyl beta-D-mannosyl phosphate + L-threonyl-[protein] = 3-O-(alpha-D-mannosyl)-L-threonyl-[protein] + a di-trans,poly-cis-dolichyl phosphate + H(+)</text>
        <dbReference type="Rhea" id="RHEA:53396"/>
        <dbReference type="Rhea" id="RHEA-COMP:11060"/>
        <dbReference type="Rhea" id="RHEA-COMP:13547"/>
        <dbReference type="Rhea" id="RHEA-COMP:19498"/>
        <dbReference type="Rhea" id="RHEA-COMP:19501"/>
        <dbReference type="ChEBI" id="CHEBI:15378"/>
        <dbReference type="ChEBI" id="CHEBI:30013"/>
        <dbReference type="ChEBI" id="CHEBI:57683"/>
        <dbReference type="ChEBI" id="CHEBI:58211"/>
        <dbReference type="ChEBI" id="CHEBI:137323"/>
        <dbReference type="EC" id="2.4.1.109"/>
    </reaction>
</comment>
<feature type="region of interest" description="Disordered" evidence="15">
    <location>
        <begin position="1"/>
        <end position="63"/>
    </location>
</feature>
<feature type="transmembrane region" description="Helical" evidence="14">
    <location>
        <begin position="618"/>
        <end position="639"/>
    </location>
</feature>
<comment type="similarity">
    <text evidence="3 14">Belongs to the glycosyltransferase 39 family.</text>
</comment>
<evidence type="ECO:0000256" key="11">
    <source>
        <dbReference type="ARBA" id="ARBA00023136"/>
    </source>
</evidence>
<dbReference type="PANTHER" id="PTHR10050:SF46">
    <property type="entry name" value="PROTEIN O-MANNOSYL-TRANSFERASE 2"/>
    <property type="match status" value="1"/>
</dbReference>
<evidence type="ECO:0000256" key="2">
    <source>
        <dbReference type="ARBA" id="ARBA00004922"/>
    </source>
</evidence>
<dbReference type="OrthoDB" id="292747at2759"/>
<evidence type="ECO:0000256" key="8">
    <source>
        <dbReference type="ARBA" id="ARBA00022737"/>
    </source>
</evidence>
<evidence type="ECO:0000256" key="5">
    <source>
        <dbReference type="ARBA" id="ARBA00022676"/>
    </source>
</evidence>
<feature type="transmembrane region" description="Helical" evidence="14">
    <location>
        <begin position="161"/>
        <end position="179"/>
    </location>
</feature>
<evidence type="ECO:0000313" key="17">
    <source>
        <dbReference type="EMBL" id="KAJ2680358.1"/>
    </source>
</evidence>
<feature type="compositionally biased region" description="Polar residues" evidence="15">
    <location>
        <begin position="1"/>
        <end position="24"/>
    </location>
</feature>
<keyword evidence="8" id="KW-0677">Repeat</keyword>
<reference evidence="17" key="1">
    <citation type="submission" date="2022-07" db="EMBL/GenBank/DDBJ databases">
        <title>Phylogenomic reconstructions and comparative analyses of Kickxellomycotina fungi.</title>
        <authorList>
            <person name="Reynolds N.K."/>
            <person name="Stajich J.E."/>
            <person name="Barry K."/>
            <person name="Grigoriev I.V."/>
            <person name="Crous P."/>
            <person name="Smith M.E."/>
        </authorList>
    </citation>
    <scope>NUCLEOTIDE SEQUENCE</scope>
    <source>
        <strain evidence="17">NRRL 3115</strain>
    </source>
</reference>
<dbReference type="Gene3D" id="2.80.10.50">
    <property type="match status" value="1"/>
</dbReference>
<comment type="pathway">
    <text evidence="2 14">Protein modification; protein glycosylation.</text>
</comment>
<feature type="transmembrane region" description="Helical" evidence="14">
    <location>
        <begin position="713"/>
        <end position="733"/>
    </location>
</feature>
<evidence type="ECO:0000256" key="6">
    <source>
        <dbReference type="ARBA" id="ARBA00022679"/>
    </source>
</evidence>
<dbReference type="Pfam" id="PF16192">
    <property type="entry name" value="PMT_4TMC"/>
    <property type="match status" value="1"/>
</dbReference>
<evidence type="ECO:0000256" key="14">
    <source>
        <dbReference type="RuleBase" id="RU367007"/>
    </source>
</evidence>
<keyword evidence="9 14" id="KW-0256">Endoplasmic reticulum</keyword>
<dbReference type="InterPro" id="IPR003342">
    <property type="entry name" value="ArnT-like_N"/>
</dbReference>
<dbReference type="EC" id="2.4.1.109" evidence="4 14"/>
<dbReference type="SUPFAM" id="SSF82109">
    <property type="entry name" value="MIR domain"/>
    <property type="match status" value="1"/>
</dbReference>
<evidence type="ECO:0000256" key="10">
    <source>
        <dbReference type="ARBA" id="ARBA00022989"/>
    </source>
</evidence>
<feature type="transmembrane region" description="Helical" evidence="14">
    <location>
        <begin position="243"/>
        <end position="260"/>
    </location>
</feature>
<keyword evidence="11 14" id="KW-0472">Membrane</keyword>
<evidence type="ECO:0000256" key="1">
    <source>
        <dbReference type="ARBA" id="ARBA00004477"/>
    </source>
</evidence>
<comment type="caution">
    <text evidence="17">The sequence shown here is derived from an EMBL/GenBank/DDBJ whole genome shotgun (WGS) entry which is preliminary data.</text>
</comment>
<dbReference type="AlphaFoldDB" id="A0A9W8GE74"/>
<dbReference type="GO" id="GO:0005789">
    <property type="term" value="C:endoplasmic reticulum membrane"/>
    <property type="evidence" value="ECO:0007669"/>
    <property type="project" value="UniProtKB-SubCell"/>
</dbReference>
<gene>
    <name evidence="17" type="primary">PMT2_2</name>
    <name evidence="17" type="ORF">GGI25_000650</name>
</gene>
<organism evidence="17 18">
    <name type="scientific">Coemansia spiralis</name>
    <dbReference type="NCBI Taxonomy" id="417178"/>
    <lineage>
        <taxon>Eukaryota</taxon>
        <taxon>Fungi</taxon>
        <taxon>Fungi incertae sedis</taxon>
        <taxon>Zoopagomycota</taxon>
        <taxon>Kickxellomycotina</taxon>
        <taxon>Kickxellomycetes</taxon>
        <taxon>Kickxellales</taxon>
        <taxon>Kickxellaceae</taxon>
        <taxon>Coemansia</taxon>
    </lineage>
</organism>
<name>A0A9W8GE74_9FUNG</name>
<dbReference type="SMART" id="SM00472">
    <property type="entry name" value="MIR"/>
    <property type="match status" value="2"/>
</dbReference>
<feature type="transmembrane region" description="Helical" evidence="14">
    <location>
        <begin position="266"/>
        <end position="286"/>
    </location>
</feature>
<comment type="subcellular location">
    <subcellularLocation>
        <location evidence="1 14">Endoplasmic reticulum membrane</location>
        <topology evidence="1 14">Multi-pass membrane protein</topology>
    </subcellularLocation>
</comment>
<evidence type="ECO:0000256" key="4">
    <source>
        <dbReference type="ARBA" id="ARBA00012839"/>
    </source>
</evidence>
<feature type="transmembrane region" description="Helical" evidence="14">
    <location>
        <begin position="298"/>
        <end position="323"/>
    </location>
</feature>
<dbReference type="PANTHER" id="PTHR10050">
    <property type="entry name" value="DOLICHYL-PHOSPHATE-MANNOSE--PROTEIN MANNOSYLTRANSFERASE"/>
    <property type="match status" value="1"/>
</dbReference>
<dbReference type="Proteomes" id="UP001151518">
    <property type="component" value="Unassembled WGS sequence"/>
</dbReference>
<evidence type="ECO:0000256" key="3">
    <source>
        <dbReference type="ARBA" id="ARBA00007222"/>
    </source>
</evidence>
<dbReference type="GO" id="GO:0004169">
    <property type="term" value="F:dolichyl-phosphate-mannose-protein mannosyltransferase activity"/>
    <property type="evidence" value="ECO:0007669"/>
    <property type="project" value="UniProtKB-UniRule"/>
</dbReference>
<dbReference type="PROSITE" id="PS50919">
    <property type="entry name" value="MIR"/>
    <property type="match status" value="1"/>
</dbReference>
<dbReference type="InterPro" id="IPR036300">
    <property type="entry name" value="MIR_dom_sf"/>
</dbReference>
<evidence type="ECO:0000256" key="12">
    <source>
        <dbReference type="ARBA" id="ARBA00045085"/>
    </source>
</evidence>
<dbReference type="Pfam" id="PF02815">
    <property type="entry name" value="MIR"/>
    <property type="match status" value="1"/>
</dbReference>
<dbReference type="InterPro" id="IPR027005">
    <property type="entry name" value="PMT-like"/>
</dbReference>
<evidence type="ECO:0000259" key="16">
    <source>
        <dbReference type="PROSITE" id="PS50919"/>
    </source>
</evidence>
<keyword evidence="7 14" id="KW-0812">Transmembrane</keyword>
<evidence type="ECO:0000313" key="18">
    <source>
        <dbReference type="Proteomes" id="UP001151518"/>
    </source>
</evidence>
<evidence type="ECO:0000256" key="7">
    <source>
        <dbReference type="ARBA" id="ARBA00022692"/>
    </source>
</evidence>
<sequence length="764" mass="88103">MADSSTTAQSQGLRRRQPNPQEQLVRSKVETALEKNMKDKKDSHHIDHGKQRSPSQQGRSGVKATFQDRGTFDTTDRVLSVALTLICLFTRLYRIGRRPVVSWDETHFGKFGAYYINGTFYHDVHPPLAKMLVGLGEFISGHDGSFIYKSGATYPAGVNYTLQRAFVAAIGAFIVPFAYRTCRFLDFSRATALAAASFVLMDNALCVISRFILLDPPLLCFTAMSLLGYAAFAAQKQQPFSSLWWWWLTFTGTSLGLVVSSKWVGLFAVALVGLCTVEELFLMYTSRNMKAIEQLKHWGARVLCLIFIPVAIYISCFALHFALLGTRGTGDYKMPSAFQALQYNSVVANQPHDIAYGSLVTLRSHLPVFGLIHVNSTFKFPDYDNEILAAGIPGKQKYNWWRVVSIDSTWENDTLPVQHITDNSIVRLVHNGTNQYLRTGRNPPYHFGWDRRVFVGGNETSTSLWDLWRVRIVSEESPLPRGQLYTVTTTFQLYNTLTGCLLKATQEEFPEWGRRMSELICTEANNTRSESTLWNIEQVRDKRFKRANFRHLVKRHLLRDIIWINREMALSNNKLIADHDRYKHTESSPWSWPFLLYPMRLAAWNDKSIKYYEVGNPVTWWASTLCCFLYPLQLLYWLVRWRRGLSVWQPSEFHKFWDTTKLLWGGWALHYLPFFLMGRVTYLHHYLPALYFALLLLAYEIQCLVRWYLPRGAMWPVALLAMLVAGYVFIRFLPLTFGFDKPVKDLSYLAWLPTWNIVSNKNVN</sequence>
<feature type="transmembrane region" description="Helical" evidence="14">
    <location>
        <begin position="218"/>
        <end position="234"/>
    </location>
</feature>
<keyword evidence="6 14" id="KW-0808">Transferase</keyword>
<proteinExistence type="inferred from homology"/>
<keyword evidence="5 14" id="KW-0328">Glycosyltransferase</keyword>
<comment type="catalytic activity">
    <reaction evidence="13 14">
        <text>a di-trans,poly-cis-dolichyl beta-D-mannosyl phosphate + L-seryl-[protein] = 3-O-(alpha-D-mannosyl)-L-seryl-[protein] + a di-trans,poly-cis-dolichyl phosphate + H(+)</text>
        <dbReference type="Rhea" id="RHEA:17377"/>
        <dbReference type="Rhea" id="RHEA-COMP:9863"/>
        <dbReference type="Rhea" id="RHEA-COMP:13546"/>
        <dbReference type="Rhea" id="RHEA-COMP:19498"/>
        <dbReference type="Rhea" id="RHEA-COMP:19501"/>
        <dbReference type="ChEBI" id="CHEBI:15378"/>
        <dbReference type="ChEBI" id="CHEBI:29999"/>
        <dbReference type="ChEBI" id="CHEBI:57683"/>
        <dbReference type="ChEBI" id="CHEBI:58211"/>
        <dbReference type="ChEBI" id="CHEBI:137321"/>
        <dbReference type="EC" id="2.4.1.109"/>
    </reaction>
</comment>
<comment type="function">
    <text evidence="14">Transfers mannose from Dol-P-mannose to Ser or Thr residues on proteins.</text>
</comment>
<evidence type="ECO:0000256" key="15">
    <source>
        <dbReference type="SAM" id="MobiDB-lite"/>
    </source>
</evidence>
<dbReference type="Pfam" id="PF02366">
    <property type="entry name" value="PMT"/>
    <property type="match status" value="1"/>
</dbReference>
<feature type="compositionally biased region" description="Basic and acidic residues" evidence="15">
    <location>
        <begin position="25"/>
        <end position="50"/>
    </location>
</feature>
<feature type="domain" description="MIR" evidence="16">
    <location>
        <begin position="482"/>
        <end position="539"/>
    </location>
</feature>
<keyword evidence="10 14" id="KW-1133">Transmembrane helix</keyword>
<dbReference type="InterPro" id="IPR016093">
    <property type="entry name" value="MIR_motif"/>
</dbReference>